<evidence type="ECO:0000313" key="2">
    <source>
        <dbReference type="EMBL" id="MCG7938229.1"/>
    </source>
</evidence>
<dbReference type="Proteomes" id="UP000886687">
    <property type="component" value="Unassembled WGS sequence"/>
</dbReference>
<organism evidence="2 3">
    <name type="scientific">Candidatus Thiodiazotropha lotti</name>
    <dbReference type="NCBI Taxonomy" id="2792787"/>
    <lineage>
        <taxon>Bacteria</taxon>
        <taxon>Pseudomonadati</taxon>
        <taxon>Pseudomonadota</taxon>
        <taxon>Gammaproteobacteria</taxon>
        <taxon>Chromatiales</taxon>
        <taxon>Sedimenticolaceae</taxon>
        <taxon>Candidatus Thiodiazotropha</taxon>
    </lineage>
</organism>
<dbReference type="AlphaFoldDB" id="A0A9E4K384"/>
<dbReference type="Pfam" id="PF14397">
    <property type="entry name" value="ATPgrasp_ST"/>
    <property type="match status" value="1"/>
</dbReference>
<dbReference type="EMBL" id="JAEPDI010000002">
    <property type="protein sequence ID" value="MCG7938229.1"/>
    <property type="molecule type" value="Genomic_DNA"/>
</dbReference>
<evidence type="ECO:0000259" key="1">
    <source>
        <dbReference type="Pfam" id="PF14397"/>
    </source>
</evidence>
<protein>
    <recommendedName>
        <fullName evidence="1">Alpha-L-glutamate ligase-related protein ATP-grasp domain-containing protein</fullName>
    </recommendedName>
</protein>
<proteinExistence type="predicted"/>
<dbReference type="SUPFAM" id="SSF56059">
    <property type="entry name" value="Glutathione synthetase ATP-binding domain-like"/>
    <property type="match status" value="1"/>
</dbReference>
<feature type="domain" description="Alpha-L-glutamate ligase-related protein ATP-grasp" evidence="1">
    <location>
        <begin position="91"/>
        <end position="335"/>
    </location>
</feature>
<sequence>MLSESHPLIRRLIRFCLLPYCYIKLVPWHDCDRGYFKVLYDLLFIFFKYKYYPDNYGPCRLWEKDRSLWPYYYGSTYNAYPRIKLRKIVQRYDYQVVFNDKELWDSFSKHQDLKAPKSYGVLAPDENYQQKLKSLFAEISDEKLIIKPVLGHAGQGIVLAERTNDSIRIRLSDGNVGLDEFALLERSIVQEVITQDSEIAKIASSSINTIRVVTLLTQEEEIQVLKASMRYGQGDSFIDNCSAGGLSIGVDVETGKLFSPAYDKHGNLYYRHTISKVEFDGFQIPRWDEVIALAKKVQELCPFYRLIGCDIAVTETGVVLIEANANPDIVFQEQVCGPILADKRIYNEFKKYDLLINKYQKRLYG</sequence>
<accession>A0A9E4K384</accession>
<dbReference type="Gene3D" id="3.30.470.20">
    <property type="entry name" value="ATP-grasp fold, B domain"/>
    <property type="match status" value="1"/>
</dbReference>
<name>A0A9E4K384_9GAMM</name>
<comment type="caution">
    <text evidence="2">The sequence shown here is derived from an EMBL/GenBank/DDBJ whole genome shotgun (WGS) entry which is preliminary data.</text>
</comment>
<gene>
    <name evidence="2" type="ORF">JAZ04_05135</name>
</gene>
<reference evidence="2" key="1">
    <citation type="journal article" date="2021" name="Proc. Natl. Acad. Sci. U.S.A.">
        <title>Global biogeography of chemosynthetic symbionts reveals both localized and globally distributed symbiont groups. .</title>
        <authorList>
            <person name="Osvatic J.T."/>
            <person name="Wilkins L.G.E."/>
            <person name="Leibrecht L."/>
            <person name="Leray M."/>
            <person name="Zauner S."/>
            <person name="Polzin J."/>
            <person name="Camacho Y."/>
            <person name="Gros O."/>
            <person name="van Gils J.A."/>
            <person name="Eisen J.A."/>
            <person name="Petersen J.M."/>
            <person name="Yuen B."/>
        </authorList>
    </citation>
    <scope>NUCLEOTIDE SEQUENCE</scope>
    <source>
        <strain evidence="2">MAGL173</strain>
    </source>
</reference>
<evidence type="ECO:0000313" key="3">
    <source>
        <dbReference type="Proteomes" id="UP000886687"/>
    </source>
</evidence>
<dbReference type="InterPro" id="IPR039523">
    <property type="entry name" value="RimK-rel_E_lig_ATP-grasp"/>
</dbReference>